<evidence type="ECO:0000256" key="1">
    <source>
        <dbReference type="ARBA" id="ARBA00022741"/>
    </source>
</evidence>
<dbReference type="Gene3D" id="3.40.50.300">
    <property type="entry name" value="P-loop containing nucleotide triphosphate hydrolases"/>
    <property type="match status" value="1"/>
</dbReference>
<dbReference type="Pfam" id="PF06733">
    <property type="entry name" value="DEAD_2"/>
    <property type="match status" value="1"/>
</dbReference>
<accession>A0A0C2NF39</accession>
<dbReference type="GO" id="GO:0016818">
    <property type="term" value="F:hydrolase activity, acting on acid anhydrides, in phosphorus-containing anhydrides"/>
    <property type="evidence" value="ECO:0007669"/>
    <property type="project" value="InterPro"/>
</dbReference>
<dbReference type="OMA" id="LCECEAS"/>
<dbReference type="SMART" id="SM00488">
    <property type="entry name" value="DEXDc2"/>
    <property type="match status" value="1"/>
</dbReference>
<evidence type="ECO:0000313" key="5">
    <source>
        <dbReference type="EMBL" id="KII74985.1"/>
    </source>
</evidence>
<keyword evidence="6" id="KW-1185">Reference proteome</keyword>
<keyword evidence="2" id="KW-0378">Hydrolase</keyword>
<dbReference type="GO" id="GO:0034085">
    <property type="term" value="P:establishment of sister chromatid cohesion"/>
    <property type="evidence" value="ECO:0007669"/>
    <property type="project" value="TreeGrafter"/>
</dbReference>
<evidence type="ECO:0000256" key="3">
    <source>
        <dbReference type="ARBA" id="ARBA00022840"/>
    </source>
</evidence>
<dbReference type="InterPro" id="IPR010614">
    <property type="entry name" value="RAD3-like_helicase_DEAD"/>
</dbReference>
<name>A0A0C2NF39_THEKT</name>
<dbReference type="GO" id="GO:0005524">
    <property type="term" value="F:ATP binding"/>
    <property type="evidence" value="ECO:0007669"/>
    <property type="project" value="UniProtKB-KW"/>
</dbReference>
<dbReference type="InterPro" id="IPR014013">
    <property type="entry name" value="Helic_SF1/SF2_ATP-bd_DinG/Rad3"/>
</dbReference>
<dbReference type="EMBL" id="JWZT01000106">
    <property type="protein sequence ID" value="KII74985.1"/>
    <property type="molecule type" value="Genomic_DNA"/>
</dbReference>
<dbReference type="PANTHER" id="PTHR11472">
    <property type="entry name" value="DNA REPAIR DEAD HELICASE RAD3/XP-D SUBFAMILY MEMBER"/>
    <property type="match status" value="1"/>
</dbReference>
<organism evidence="5 6">
    <name type="scientific">Thelohanellus kitauei</name>
    <name type="common">Myxosporean</name>
    <dbReference type="NCBI Taxonomy" id="669202"/>
    <lineage>
        <taxon>Eukaryota</taxon>
        <taxon>Metazoa</taxon>
        <taxon>Cnidaria</taxon>
        <taxon>Myxozoa</taxon>
        <taxon>Myxosporea</taxon>
        <taxon>Bivalvulida</taxon>
        <taxon>Platysporina</taxon>
        <taxon>Myxobolidae</taxon>
        <taxon>Thelohanellus</taxon>
    </lineage>
</organism>
<evidence type="ECO:0000313" key="6">
    <source>
        <dbReference type="Proteomes" id="UP000031668"/>
    </source>
</evidence>
<gene>
    <name evidence="5" type="ORF">RF11_16127</name>
</gene>
<keyword evidence="5" id="KW-0347">Helicase</keyword>
<dbReference type="InterPro" id="IPR006554">
    <property type="entry name" value="Helicase-like_DEXD_c2"/>
</dbReference>
<keyword evidence="1" id="KW-0547">Nucleotide-binding</keyword>
<protein>
    <submittedName>
        <fullName evidence="5">Putative ATP-dependent RNA helicase DDX11-like protein 8</fullName>
    </submittedName>
</protein>
<dbReference type="OrthoDB" id="6018949at2759"/>
<feature type="domain" description="Helicase ATP-binding" evidence="4">
    <location>
        <begin position="2"/>
        <end position="235"/>
    </location>
</feature>
<comment type="caution">
    <text evidence="5">The sequence shown here is derived from an EMBL/GenBank/DDBJ whole genome shotgun (WGS) entry which is preliminary data.</text>
</comment>
<reference evidence="5 6" key="1">
    <citation type="journal article" date="2014" name="Genome Biol. Evol.">
        <title>The genome of the myxosporean Thelohanellus kitauei shows adaptations to nutrient acquisition within its fish host.</title>
        <authorList>
            <person name="Yang Y."/>
            <person name="Xiong J."/>
            <person name="Zhou Z."/>
            <person name="Huo F."/>
            <person name="Miao W."/>
            <person name="Ran C."/>
            <person name="Liu Y."/>
            <person name="Zhang J."/>
            <person name="Feng J."/>
            <person name="Wang M."/>
            <person name="Wang M."/>
            <person name="Wang L."/>
            <person name="Yao B."/>
        </authorList>
    </citation>
    <scope>NUCLEOTIDE SEQUENCE [LARGE SCALE GENOMIC DNA]</scope>
    <source>
        <strain evidence="5">Wuqing</strain>
    </source>
</reference>
<dbReference type="GO" id="GO:0003677">
    <property type="term" value="F:DNA binding"/>
    <property type="evidence" value="ECO:0007669"/>
    <property type="project" value="InterPro"/>
</dbReference>
<proteinExistence type="predicted"/>
<dbReference type="SUPFAM" id="SSF52540">
    <property type="entry name" value="P-loop containing nucleoside triphosphate hydrolases"/>
    <property type="match status" value="1"/>
</dbReference>
<dbReference type="PANTHER" id="PTHR11472:SF41">
    <property type="entry name" value="ATP-DEPENDENT DNA HELICASE DDX11-RELATED"/>
    <property type="match status" value="1"/>
</dbReference>
<dbReference type="InterPro" id="IPR045028">
    <property type="entry name" value="DinG/Rad3-like"/>
</dbReference>
<dbReference type="Proteomes" id="UP000031668">
    <property type="component" value="Unassembled WGS sequence"/>
</dbReference>
<evidence type="ECO:0000256" key="2">
    <source>
        <dbReference type="ARBA" id="ARBA00022801"/>
    </source>
</evidence>
<evidence type="ECO:0000259" key="4">
    <source>
        <dbReference type="PROSITE" id="PS51193"/>
    </source>
</evidence>
<dbReference type="GO" id="GO:0003678">
    <property type="term" value="F:DNA helicase activity"/>
    <property type="evidence" value="ECO:0007669"/>
    <property type="project" value="InterPro"/>
</dbReference>
<keyword evidence="3" id="KW-0067">ATP-binding</keyword>
<dbReference type="PROSITE" id="PS51193">
    <property type="entry name" value="HELICASE_ATP_BIND_2"/>
    <property type="match status" value="1"/>
</dbReference>
<dbReference type="InterPro" id="IPR027417">
    <property type="entry name" value="P-loop_NTPase"/>
</dbReference>
<sequence>MDNAEFYFPYHPYQIQVEFIQSLYKVLEGGGVGLFQSPTGTGKTMSIICGSLKWLMDHEARLRDSKWNTSAESVVSEDPDWLRGQLYEKCALRAQSDLEKQQQILSDIDAHDQMLKKTPKCLQRNDRHFNCRSTDFNCGNQDDFKEWKQGEIADKQQLKTLKNYITKIYYCSRTHTQLSQFITQFKQTKYKSHVRTSTLASRQLLCIHPKLNKIADPQLINDKCKKYRGIFPANF</sequence>
<dbReference type="AlphaFoldDB" id="A0A0C2NF39"/>
<dbReference type="GO" id="GO:0005634">
    <property type="term" value="C:nucleus"/>
    <property type="evidence" value="ECO:0007669"/>
    <property type="project" value="TreeGrafter"/>
</dbReference>